<evidence type="ECO:0000256" key="5">
    <source>
        <dbReference type="SAM" id="MobiDB-lite"/>
    </source>
</evidence>
<dbReference type="Pfam" id="PF03441">
    <property type="entry name" value="FAD_binding_7"/>
    <property type="match status" value="1"/>
</dbReference>
<evidence type="ECO:0000256" key="2">
    <source>
        <dbReference type="ARBA" id="ARBA00022630"/>
    </source>
</evidence>
<evidence type="ECO:0000256" key="1">
    <source>
        <dbReference type="ARBA" id="ARBA00005862"/>
    </source>
</evidence>
<feature type="domain" description="Cryptochrome/DNA photolyase FAD-binding" evidence="6">
    <location>
        <begin position="175"/>
        <end position="283"/>
    </location>
</feature>
<dbReference type="InterPro" id="IPR036134">
    <property type="entry name" value="Crypto/Photolyase_FAD-like_sf"/>
</dbReference>
<reference evidence="7" key="2">
    <citation type="submission" date="2024-10" db="UniProtKB">
        <authorList>
            <consortium name="EnsemblProtists"/>
        </authorList>
    </citation>
    <scope>IDENTIFICATION</scope>
</reference>
<feature type="binding site" evidence="4">
    <location>
        <begin position="108"/>
        <end position="115"/>
    </location>
    <ligand>
        <name>FAD</name>
        <dbReference type="ChEBI" id="CHEBI:57692"/>
    </ligand>
</feature>
<feature type="region of interest" description="Disordered" evidence="5">
    <location>
        <begin position="1"/>
        <end position="27"/>
    </location>
</feature>
<dbReference type="Proteomes" id="UP000013827">
    <property type="component" value="Unassembled WGS sequence"/>
</dbReference>
<dbReference type="InterPro" id="IPR005101">
    <property type="entry name" value="Cryptochr/Photolyase_FAD-bd"/>
</dbReference>
<dbReference type="GeneID" id="17262103"/>
<dbReference type="HOGENOM" id="CLU_835301_0_0_1"/>
<evidence type="ECO:0000256" key="4">
    <source>
        <dbReference type="PIRSR" id="PIRSR602081-1"/>
    </source>
</evidence>
<dbReference type="Gene3D" id="1.10.579.10">
    <property type="entry name" value="DNA Cyclobutane Dipyrimidine Photolyase, subunit A, domain 3"/>
    <property type="match status" value="2"/>
</dbReference>
<dbReference type="AlphaFoldDB" id="A0A0D3IXS4"/>
<comment type="cofactor">
    <cofactor evidence="4">
        <name>FAD</name>
        <dbReference type="ChEBI" id="CHEBI:57692"/>
    </cofactor>
    <text evidence="4">Binds 1 FAD per subunit.</text>
</comment>
<dbReference type="EnsemblProtists" id="EOD16059">
    <property type="protein sequence ID" value="EOD16059"/>
    <property type="gene ID" value="EMIHUDRAFT_103064"/>
</dbReference>
<dbReference type="PANTHER" id="PTHR11455">
    <property type="entry name" value="CRYPTOCHROME"/>
    <property type="match status" value="1"/>
</dbReference>
<dbReference type="GO" id="GO:0003904">
    <property type="term" value="F:deoxyribodipyrimidine photo-lyase activity"/>
    <property type="evidence" value="ECO:0007669"/>
    <property type="project" value="TreeGrafter"/>
</dbReference>
<accession>A0A0D3IXS4</accession>
<keyword evidence="3 4" id="KW-0274">FAD</keyword>
<evidence type="ECO:0000256" key="3">
    <source>
        <dbReference type="ARBA" id="ARBA00022827"/>
    </source>
</evidence>
<dbReference type="PANTHER" id="PTHR11455:SF9">
    <property type="entry name" value="CRYPTOCHROME CIRCADIAN CLOCK 5 ISOFORM X1"/>
    <property type="match status" value="1"/>
</dbReference>
<reference evidence="8" key="1">
    <citation type="journal article" date="2013" name="Nature">
        <title>Pan genome of the phytoplankton Emiliania underpins its global distribution.</title>
        <authorList>
            <person name="Read B.A."/>
            <person name="Kegel J."/>
            <person name="Klute M.J."/>
            <person name="Kuo A."/>
            <person name="Lefebvre S.C."/>
            <person name="Maumus F."/>
            <person name="Mayer C."/>
            <person name="Miller J."/>
            <person name="Monier A."/>
            <person name="Salamov A."/>
            <person name="Young J."/>
            <person name="Aguilar M."/>
            <person name="Claverie J.M."/>
            <person name="Frickenhaus S."/>
            <person name="Gonzalez K."/>
            <person name="Herman E.K."/>
            <person name="Lin Y.C."/>
            <person name="Napier J."/>
            <person name="Ogata H."/>
            <person name="Sarno A.F."/>
            <person name="Shmutz J."/>
            <person name="Schroeder D."/>
            <person name="de Vargas C."/>
            <person name="Verret F."/>
            <person name="von Dassow P."/>
            <person name="Valentin K."/>
            <person name="Van de Peer Y."/>
            <person name="Wheeler G."/>
            <person name="Dacks J.B."/>
            <person name="Delwiche C.F."/>
            <person name="Dyhrman S.T."/>
            <person name="Glockner G."/>
            <person name="John U."/>
            <person name="Richards T."/>
            <person name="Worden A.Z."/>
            <person name="Zhang X."/>
            <person name="Grigoriev I.V."/>
            <person name="Allen A.E."/>
            <person name="Bidle K."/>
            <person name="Borodovsky M."/>
            <person name="Bowler C."/>
            <person name="Brownlee C."/>
            <person name="Cock J.M."/>
            <person name="Elias M."/>
            <person name="Gladyshev V.N."/>
            <person name="Groth M."/>
            <person name="Guda C."/>
            <person name="Hadaegh A."/>
            <person name="Iglesias-Rodriguez M.D."/>
            <person name="Jenkins J."/>
            <person name="Jones B.M."/>
            <person name="Lawson T."/>
            <person name="Leese F."/>
            <person name="Lindquist E."/>
            <person name="Lobanov A."/>
            <person name="Lomsadze A."/>
            <person name="Malik S.B."/>
            <person name="Marsh M.E."/>
            <person name="Mackinder L."/>
            <person name="Mock T."/>
            <person name="Mueller-Roeber B."/>
            <person name="Pagarete A."/>
            <person name="Parker M."/>
            <person name="Probert I."/>
            <person name="Quesneville H."/>
            <person name="Raines C."/>
            <person name="Rensing S.A."/>
            <person name="Riano-Pachon D.M."/>
            <person name="Richier S."/>
            <person name="Rokitta S."/>
            <person name="Shiraiwa Y."/>
            <person name="Soanes D.M."/>
            <person name="van der Giezen M."/>
            <person name="Wahlund T.M."/>
            <person name="Williams B."/>
            <person name="Wilson W."/>
            <person name="Wolfe G."/>
            <person name="Wurch L.L."/>
        </authorList>
    </citation>
    <scope>NUCLEOTIDE SEQUENCE</scope>
</reference>
<dbReference type="EnsemblProtists" id="EOD18546">
    <property type="protein sequence ID" value="EOD18546"/>
    <property type="gene ID" value="EMIHUDRAFT_118405"/>
</dbReference>
<dbReference type="SUPFAM" id="SSF48173">
    <property type="entry name" value="Cryptochrome/photolyase FAD-binding domain"/>
    <property type="match status" value="1"/>
</dbReference>
<dbReference type="GO" id="GO:0005634">
    <property type="term" value="C:nucleus"/>
    <property type="evidence" value="ECO:0007669"/>
    <property type="project" value="TreeGrafter"/>
</dbReference>
<dbReference type="RefSeq" id="XP_005768488.1">
    <property type="nucleotide sequence ID" value="XM_005768431.1"/>
</dbReference>
<dbReference type="InterPro" id="IPR002081">
    <property type="entry name" value="Cryptochrome/DNA_photolyase_1"/>
</dbReference>
<dbReference type="GO" id="GO:0003677">
    <property type="term" value="F:DNA binding"/>
    <property type="evidence" value="ECO:0007669"/>
    <property type="project" value="TreeGrafter"/>
</dbReference>
<dbReference type="KEGG" id="ehx:EMIHUDRAFT_103064"/>
<name>A0A0D3IXS4_EMIH1</name>
<evidence type="ECO:0000313" key="8">
    <source>
        <dbReference type="Proteomes" id="UP000013827"/>
    </source>
</evidence>
<keyword evidence="2 4" id="KW-0285">Flavoprotein</keyword>
<evidence type="ECO:0000259" key="6">
    <source>
        <dbReference type="Pfam" id="PF03441"/>
    </source>
</evidence>
<dbReference type="STRING" id="2903.R1E582"/>
<dbReference type="RefSeq" id="XP_005770975.1">
    <property type="nucleotide sequence ID" value="XM_005770918.1"/>
</dbReference>
<proteinExistence type="inferred from homology"/>
<dbReference type="Gene3D" id="1.25.40.80">
    <property type="match status" value="1"/>
</dbReference>
<dbReference type="GeneID" id="17264089"/>
<comment type="similarity">
    <text evidence="1">Belongs to the DNA photolyase class-1 family.</text>
</comment>
<dbReference type="GO" id="GO:0005737">
    <property type="term" value="C:cytoplasm"/>
    <property type="evidence" value="ECO:0007669"/>
    <property type="project" value="TreeGrafter"/>
</dbReference>
<dbReference type="PaxDb" id="2903-EOD16059"/>
<dbReference type="eggNOG" id="KOG0133">
    <property type="taxonomic scope" value="Eukaryota"/>
</dbReference>
<evidence type="ECO:0000313" key="7">
    <source>
        <dbReference type="EnsemblProtists" id="EOD16059"/>
    </source>
</evidence>
<dbReference type="GO" id="GO:0071949">
    <property type="term" value="F:FAD binding"/>
    <property type="evidence" value="ECO:0007669"/>
    <property type="project" value="TreeGrafter"/>
</dbReference>
<dbReference type="KEGG" id="ehx:EMIHUDRAFT_118405"/>
<organism evidence="7 8">
    <name type="scientific">Emiliania huxleyi (strain CCMP1516)</name>
    <dbReference type="NCBI Taxonomy" id="280463"/>
    <lineage>
        <taxon>Eukaryota</taxon>
        <taxon>Haptista</taxon>
        <taxon>Haptophyta</taxon>
        <taxon>Prymnesiophyceae</taxon>
        <taxon>Isochrysidales</taxon>
        <taxon>Noelaerhabdaceae</taxon>
        <taxon>Emiliania</taxon>
    </lineage>
</organism>
<feature type="binding site" evidence="4">
    <location>
        <begin position="186"/>
        <end position="188"/>
    </location>
    <ligand>
        <name>FAD</name>
        <dbReference type="ChEBI" id="CHEBI:57692"/>
    </ligand>
</feature>
<dbReference type="GO" id="GO:0043153">
    <property type="term" value="P:entrainment of circadian clock by photoperiod"/>
    <property type="evidence" value="ECO:0007669"/>
    <property type="project" value="TreeGrafter"/>
</dbReference>
<dbReference type="GO" id="GO:0032922">
    <property type="term" value="P:circadian regulation of gene expression"/>
    <property type="evidence" value="ECO:0007669"/>
    <property type="project" value="TreeGrafter"/>
</dbReference>
<sequence length="333" mass="36526">MTVPDTLGAMGYTDAPPSDADESSRLRGGESAALARLDAAVCARAGWVCAFSKPDTNPLPYSPGSTTMLSPYLSLGCLSCRTMHAALDAIVRQAEGQHTTPPQSLHGQLYFREFFHLLSASSPHFGQTRDNPLCLTVEWRDPARDANAAEALRRWEGGTTGVPLIDAAMVQLKEAGRNVFDRHLLDADWAINSANWMWLSATSFYTYHRVYSTAHFARKYDRSGRYVRKWLPALRRMPDEYVYEPWKAPLTVQRAASCIVGVDYPLPICDPESAAAANLTRMDACYRKAPEEWKALIPPAAAAEVARERNVNADGATTVTEHGATCPCATCGI</sequence>
<feature type="binding site" evidence="4">
    <location>
        <begin position="66"/>
        <end position="70"/>
    </location>
    <ligand>
        <name>FAD</name>
        <dbReference type="ChEBI" id="CHEBI:57692"/>
    </ligand>
</feature>
<keyword evidence="8" id="KW-1185">Reference proteome</keyword>
<protein>
    <recommendedName>
        <fullName evidence="6">Cryptochrome/DNA photolyase FAD-binding domain-containing protein</fullName>
    </recommendedName>
</protein>